<dbReference type="AlphaFoldDB" id="A0A7X3CNX0"/>
<evidence type="ECO:0000259" key="12">
    <source>
        <dbReference type="Pfam" id="PF00483"/>
    </source>
</evidence>
<dbReference type="RefSeq" id="WP_155612579.1">
    <property type="nucleotide sequence ID" value="NZ_WNZW01000010.1"/>
</dbReference>
<keyword evidence="8" id="KW-0460">Magnesium</keyword>
<name>A0A7X3CNX0_9BACL</name>
<evidence type="ECO:0000256" key="7">
    <source>
        <dbReference type="ARBA" id="ARBA00022723"/>
    </source>
</evidence>
<evidence type="ECO:0000313" key="14">
    <source>
        <dbReference type="Proteomes" id="UP000447876"/>
    </source>
</evidence>
<dbReference type="InterPro" id="IPR029044">
    <property type="entry name" value="Nucleotide-diphossugar_trans"/>
</dbReference>
<dbReference type="PANTHER" id="PTHR43532">
    <property type="entry name" value="GLUCOSE-1-PHOSPHATE THYMIDYLYLTRANSFERASE"/>
    <property type="match status" value="1"/>
</dbReference>
<keyword evidence="6" id="KW-0548">Nucleotidyltransferase</keyword>
<dbReference type="PANTHER" id="PTHR43532:SF1">
    <property type="entry name" value="GLUCOSE-1-PHOSPHATE THYMIDYLYLTRANSFERASE 1"/>
    <property type="match status" value="1"/>
</dbReference>
<dbReference type="EC" id="2.7.7.24" evidence="3"/>
<accession>A0A7X3CNX0</accession>
<evidence type="ECO:0000256" key="8">
    <source>
        <dbReference type="ARBA" id="ARBA00022842"/>
    </source>
</evidence>
<reference evidence="13 14" key="1">
    <citation type="submission" date="2019-11" db="EMBL/GenBank/DDBJ databases">
        <title>Draft genome sequences of five Paenibacillus species of dairy origin.</title>
        <authorList>
            <person name="Olajide A.M."/>
            <person name="Chen S."/>
            <person name="Lapointe G."/>
        </authorList>
    </citation>
    <scope>NUCLEOTIDE SEQUENCE [LARGE SCALE GENOMIC DNA]</scope>
    <source>
        <strain evidence="13 14">12CR55</strain>
    </source>
</reference>
<comment type="cofactor">
    <cofactor evidence="1">
        <name>Mg(2+)</name>
        <dbReference type="ChEBI" id="CHEBI:18420"/>
    </cofactor>
</comment>
<dbReference type="SUPFAM" id="SSF53448">
    <property type="entry name" value="Nucleotide-diphospho-sugar transferases"/>
    <property type="match status" value="1"/>
</dbReference>
<dbReference type="Gene3D" id="3.90.550.10">
    <property type="entry name" value="Spore Coat Polysaccharide Biosynthesis Protein SpsA, Chain A"/>
    <property type="match status" value="1"/>
</dbReference>
<dbReference type="InterPro" id="IPR005835">
    <property type="entry name" value="NTP_transferase_dom"/>
</dbReference>
<keyword evidence="5 13" id="KW-0808">Transferase</keyword>
<dbReference type="GO" id="GO:0046872">
    <property type="term" value="F:metal ion binding"/>
    <property type="evidence" value="ECO:0007669"/>
    <property type="project" value="UniProtKB-KW"/>
</dbReference>
<evidence type="ECO:0000256" key="1">
    <source>
        <dbReference type="ARBA" id="ARBA00001946"/>
    </source>
</evidence>
<dbReference type="OrthoDB" id="9803871at2"/>
<evidence type="ECO:0000256" key="5">
    <source>
        <dbReference type="ARBA" id="ARBA00022679"/>
    </source>
</evidence>
<dbReference type="GO" id="GO:0008879">
    <property type="term" value="F:glucose-1-phosphate thymidylyltransferase activity"/>
    <property type="evidence" value="ECO:0007669"/>
    <property type="project" value="UniProtKB-EC"/>
</dbReference>
<organism evidence="13 14">
    <name type="scientific">Paenibacillus woosongensis</name>
    <dbReference type="NCBI Taxonomy" id="307580"/>
    <lineage>
        <taxon>Bacteria</taxon>
        <taxon>Bacillati</taxon>
        <taxon>Bacillota</taxon>
        <taxon>Bacilli</taxon>
        <taxon>Bacillales</taxon>
        <taxon>Paenibacillaceae</taxon>
        <taxon>Paenibacillus</taxon>
    </lineage>
</organism>
<keyword evidence="7" id="KW-0479">Metal-binding</keyword>
<feature type="domain" description="Nucleotidyl transferase" evidence="12">
    <location>
        <begin position="2"/>
        <end position="232"/>
    </location>
</feature>
<evidence type="ECO:0000313" key="13">
    <source>
        <dbReference type="EMBL" id="MUG47203.1"/>
    </source>
</evidence>
<sequence length="246" mass="27510">MKAIILAGGTGSRLYPLTKVTNKHLLPVGKYPMIFHAIYKLKQAGLDDILIVTGRDHMGDVVNLLGSGRDIGVTFTYKVQDEAGGIAQALELAEQFVGEDQMVVILGDNVFADNIRPYIDKFRQQGQGAKILLQEVPDPQRFGVAELEGDRIISIEEKPDKPKSKYAVTGIYMFDYNVFSIIKTLKPSERGELEITDVNNKYIERGELTFDILQGWWSDAGTHSSLRRANELAKDLEFDEGFGRQD</sequence>
<evidence type="ECO:0000256" key="9">
    <source>
        <dbReference type="ARBA" id="ARBA00032492"/>
    </source>
</evidence>
<dbReference type="EMBL" id="WNZW01000010">
    <property type="protein sequence ID" value="MUG47203.1"/>
    <property type="molecule type" value="Genomic_DNA"/>
</dbReference>
<evidence type="ECO:0000256" key="6">
    <source>
        <dbReference type="ARBA" id="ARBA00022695"/>
    </source>
</evidence>
<proteinExistence type="inferred from homology"/>
<evidence type="ECO:0000256" key="11">
    <source>
        <dbReference type="ARBA" id="ARBA00049336"/>
    </source>
</evidence>
<evidence type="ECO:0000256" key="3">
    <source>
        <dbReference type="ARBA" id="ARBA00012461"/>
    </source>
</evidence>
<dbReference type="InterPro" id="IPR005907">
    <property type="entry name" value="G1P_thy_trans_s"/>
</dbReference>
<dbReference type="Pfam" id="PF00483">
    <property type="entry name" value="NTP_transferase"/>
    <property type="match status" value="1"/>
</dbReference>
<evidence type="ECO:0000256" key="10">
    <source>
        <dbReference type="ARBA" id="ARBA00032598"/>
    </source>
</evidence>
<comment type="similarity">
    <text evidence="2">Belongs to the glucose-1-phosphate thymidylyltransferase family.</text>
</comment>
<dbReference type="Proteomes" id="UP000447876">
    <property type="component" value="Unassembled WGS sequence"/>
</dbReference>
<evidence type="ECO:0000256" key="4">
    <source>
        <dbReference type="ARBA" id="ARBA00017654"/>
    </source>
</evidence>
<evidence type="ECO:0000256" key="2">
    <source>
        <dbReference type="ARBA" id="ARBA00010480"/>
    </source>
</evidence>
<comment type="catalytic activity">
    <reaction evidence="11">
        <text>dTTP + alpha-D-glucose 1-phosphate + H(+) = dTDP-alpha-D-glucose + diphosphate</text>
        <dbReference type="Rhea" id="RHEA:15225"/>
        <dbReference type="ChEBI" id="CHEBI:15378"/>
        <dbReference type="ChEBI" id="CHEBI:33019"/>
        <dbReference type="ChEBI" id="CHEBI:37568"/>
        <dbReference type="ChEBI" id="CHEBI:57477"/>
        <dbReference type="ChEBI" id="CHEBI:58601"/>
        <dbReference type="EC" id="2.7.7.24"/>
    </reaction>
</comment>
<protein>
    <recommendedName>
        <fullName evidence="4">Glucose-1-phosphate thymidylyltransferase</fullName>
        <ecNumber evidence="3">2.7.7.24</ecNumber>
    </recommendedName>
    <alternativeName>
        <fullName evidence="10">dTDP-glucose pyrophosphorylase</fullName>
    </alternativeName>
    <alternativeName>
        <fullName evidence="9">dTDP-glucose synthase</fullName>
    </alternativeName>
</protein>
<comment type="caution">
    <text evidence="13">The sequence shown here is derived from an EMBL/GenBank/DDBJ whole genome shotgun (WGS) entry which is preliminary data.</text>
</comment>
<gene>
    <name evidence="13" type="ORF">GNP95_19745</name>
</gene>